<dbReference type="PROSITE" id="PS51257">
    <property type="entry name" value="PROKAR_LIPOPROTEIN"/>
    <property type="match status" value="1"/>
</dbReference>
<accession>A0ABP7UCX7</accession>
<evidence type="ECO:0000259" key="5">
    <source>
        <dbReference type="SMART" id="SM00644"/>
    </source>
</evidence>
<organism evidence="6 7">
    <name type="scientific">Hymenobacter glaciei</name>
    <dbReference type="NCBI Taxonomy" id="877209"/>
    <lineage>
        <taxon>Bacteria</taxon>
        <taxon>Pseudomonadati</taxon>
        <taxon>Bacteroidota</taxon>
        <taxon>Cytophagia</taxon>
        <taxon>Cytophagales</taxon>
        <taxon>Hymenobacteraceae</taxon>
        <taxon>Hymenobacter</taxon>
    </lineage>
</organism>
<evidence type="ECO:0000313" key="6">
    <source>
        <dbReference type="EMBL" id="GAA4040622.1"/>
    </source>
</evidence>
<dbReference type="PANTHER" id="PTHR30417:SF1">
    <property type="entry name" value="N-ACETYLMURAMOYL-L-ALANINE AMIDASE AMID"/>
    <property type="match status" value="1"/>
</dbReference>
<dbReference type="Proteomes" id="UP001501469">
    <property type="component" value="Unassembled WGS sequence"/>
</dbReference>
<dbReference type="Gene3D" id="3.40.80.10">
    <property type="entry name" value="Peptidoglycan recognition protein-like"/>
    <property type="match status" value="1"/>
</dbReference>
<evidence type="ECO:0000256" key="1">
    <source>
        <dbReference type="ARBA" id="ARBA00001561"/>
    </source>
</evidence>
<dbReference type="PANTHER" id="PTHR30417">
    <property type="entry name" value="N-ACETYLMURAMOYL-L-ALANINE AMIDASE AMID"/>
    <property type="match status" value="1"/>
</dbReference>
<name>A0ABP7UCX7_9BACT</name>
<gene>
    <name evidence="6" type="ORF">GCM10022409_28200</name>
</gene>
<sequence>MQYLYKISGLFVLGILAACATQRNPYAATNKAYKAQVKAYAAALRAAPPPTPGGDSLLGKYWVGTTNFNLRKPNYVVIHHTAQDSTAQTLKTFTLPRTEVSAHYVIGRDGRVYHMLNDYLRAWHGGVARWGNNTDLNSSSIGIELDNNGTEPFAEAQITSLLHILAGLKKDYGIPAANFIGHADIAPSRKNDPSARFPWKRLADNGFGLWYDAGQLPSPFGPDSAIALAGHLLAPRLPESDENPIAMPVDTSKVDAQLARLNGPITVFNPHEALRIIGYDTRDLPAAIRAFKLHFIQQDVNGPLTEADSRILYNLYKKYL</sequence>
<dbReference type="InterPro" id="IPR036505">
    <property type="entry name" value="Amidase/PGRP_sf"/>
</dbReference>
<proteinExistence type="predicted"/>
<dbReference type="Pfam" id="PF01510">
    <property type="entry name" value="Amidase_2"/>
    <property type="match status" value="1"/>
</dbReference>
<protein>
    <recommendedName>
        <fullName evidence="2">N-acetylmuramoyl-L-alanine amidase</fullName>
        <ecNumber evidence="2">3.5.1.28</ecNumber>
    </recommendedName>
</protein>
<evidence type="ECO:0000313" key="7">
    <source>
        <dbReference type="Proteomes" id="UP001501469"/>
    </source>
</evidence>
<keyword evidence="4" id="KW-0961">Cell wall biogenesis/degradation</keyword>
<dbReference type="SUPFAM" id="SSF55846">
    <property type="entry name" value="N-acetylmuramoyl-L-alanine amidase-like"/>
    <property type="match status" value="1"/>
</dbReference>
<dbReference type="InterPro" id="IPR002502">
    <property type="entry name" value="Amidase_domain"/>
</dbReference>
<evidence type="ECO:0000256" key="2">
    <source>
        <dbReference type="ARBA" id="ARBA00011901"/>
    </source>
</evidence>
<dbReference type="CDD" id="cd06583">
    <property type="entry name" value="PGRP"/>
    <property type="match status" value="1"/>
</dbReference>
<dbReference type="EMBL" id="BAABDK010000022">
    <property type="protein sequence ID" value="GAA4040622.1"/>
    <property type="molecule type" value="Genomic_DNA"/>
</dbReference>
<dbReference type="InterPro" id="IPR036365">
    <property type="entry name" value="PGBD-like_sf"/>
</dbReference>
<reference evidence="7" key="1">
    <citation type="journal article" date="2019" name="Int. J. Syst. Evol. Microbiol.">
        <title>The Global Catalogue of Microorganisms (GCM) 10K type strain sequencing project: providing services to taxonomists for standard genome sequencing and annotation.</title>
        <authorList>
            <consortium name="The Broad Institute Genomics Platform"/>
            <consortium name="The Broad Institute Genome Sequencing Center for Infectious Disease"/>
            <person name="Wu L."/>
            <person name="Ma J."/>
        </authorList>
    </citation>
    <scope>NUCLEOTIDE SEQUENCE [LARGE SCALE GENOMIC DNA]</scope>
    <source>
        <strain evidence="7">JCM 17225</strain>
    </source>
</reference>
<comment type="caution">
    <text evidence="6">The sequence shown here is derived from an EMBL/GenBank/DDBJ whole genome shotgun (WGS) entry which is preliminary data.</text>
</comment>
<dbReference type="SUPFAM" id="SSF47090">
    <property type="entry name" value="PGBD-like"/>
    <property type="match status" value="1"/>
</dbReference>
<dbReference type="InterPro" id="IPR051206">
    <property type="entry name" value="NAMLAA_amidase_2"/>
</dbReference>
<evidence type="ECO:0000256" key="3">
    <source>
        <dbReference type="ARBA" id="ARBA00022801"/>
    </source>
</evidence>
<keyword evidence="7" id="KW-1185">Reference proteome</keyword>
<keyword evidence="3" id="KW-0378">Hydrolase</keyword>
<evidence type="ECO:0000256" key="4">
    <source>
        <dbReference type="ARBA" id="ARBA00023316"/>
    </source>
</evidence>
<feature type="domain" description="N-acetylmuramoyl-L-alanine amidase" evidence="5">
    <location>
        <begin position="63"/>
        <end position="194"/>
    </location>
</feature>
<dbReference type="EC" id="3.5.1.28" evidence="2"/>
<dbReference type="SMART" id="SM00644">
    <property type="entry name" value="Ami_2"/>
    <property type="match status" value="1"/>
</dbReference>
<comment type="catalytic activity">
    <reaction evidence="1">
        <text>Hydrolyzes the link between N-acetylmuramoyl residues and L-amino acid residues in certain cell-wall glycopeptides.</text>
        <dbReference type="EC" id="3.5.1.28"/>
    </reaction>
</comment>